<dbReference type="Proteomes" id="UP001176941">
    <property type="component" value="Chromosome 28"/>
</dbReference>
<protein>
    <submittedName>
        <fullName evidence="2">Uncharacterized protein</fullName>
    </submittedName>
</protein>
<evidence type="ECO:0000313" key="3">
    <source>
        <dbReference type="Proteomes" id="UP001176941"/>
    </source>
</evidence>
<evidence type="ECO:0000313" key="2">
    <source>
        <dbReference type="EMBL" id="CAI9168341.1"/>
    </source>
</evidence>
<feature type="region of interest" description="Disordered" evidence="1">
    <location>
        <begin position="1"/>
        <end position="26"/>
    </location>
</feature>
<reference evidence="2" key="1">
    <citation type="submission" date="2023-04" db="EMBL/GenBank/DDBJ databases">
        <authorList>
            <consortium name="ELIXIR-Norway"/>
        </authorList>
    </citation>
    <scope>NUCLEOTIDE SEQUENCE [LARGE SCALE GENOMIC DNA]</scope>
</reference>
<organism evidence="2 3">
    <name type="scientific">Rangifer tarandus platyrhynchus</name>
    <name type="common">Svalbard reindeer</name>
    <dbReference type="NCBI Taxonomy" id="3082113"/>
    <lineage>
        <taxon>Eukaryota</taxon>
        <taxon>Metazoa</taxon>
        <taxon>Chordata</taxon>
        <taxon>Craniata</taxon>
        <taxon>Vertebrata</taxon>
        <taxon>Euteleostomi</taxon>
        <taxon>Mammalia</taxon>
        <taxon>Eutheria</taxon>
        <taxon>Laurasiatheria</taxon>
        <taxon>Artiodactyla</taxon>
        <taxon>Ruminantia</taxon>
        <taxon>Pecora</taxon>
        <taxon>Cervidae</taxon>
        <taxon>Odocoileinae</taxon>
        <taxon>Rangifer</taxon>
    </lineage>
</organism>
<proteinExistence type="predicted"/>
<gene>
    <name evidence="2" type="ORF">MRATA1EN1_LOCUS17303</name>
</gene>
<keyword evidence="3" id="KW-1185">Reference proteome</keyword>
<sequence length="72" mass="7800">MRGLDKGPNYTEKTPPGRNNESYGDSPPLACPLAPSLWLGALYILYINADHFDGWKHSGSLGSGGLCYMKAK</sequence>
<evidence type="ECO:0000256" key="1">
    <source>
        <dbReference type="SAM" id="MobiDB-lite"/>
    </source>
</evidence>
<accession>A0ABN8Z5G5</accession>
<name>A0ABN8Z5G5_RANTA</name>
<dbReference type="EMBL" id="OX459964">
    <property type="protein sequence ID" value="CAI9168341.1"/>
    <property type="molecule type" value="Genomic_DNA"/>
</dbReference>